<keyword evidence="1 2" id="KW-0732">Signal</keyword>
<dbReference type="SUPFAM" id="SSF56300">
    <property type="entry name" value="Metallo-dependent phosphatases"/>
    <property type="match status" value="1"/>
</dbReference>
<keyword evidence="2" id="KW-0378">Hydrolase</keyword>
<keyword evidence="3" id="KW-0812">Transmembrane</keyword>
<evidence type="ECO:0000259" key="4">
    <source>
        <dbReference type="Pfam" id="PF00149"/>
    </source>
</evidence>
<sequence length="705" mass="71940">MKRLSRTALAVVTATGLGLGALTVPAYAQENTVELNILGITDFHGHLQPKGAEAGIAGIACYVEAERADNPLTSFVTVGDNIGGSPFETSILDDKPTLDALNAIGVDASALGNHEFDAGFLDLAGRVSLDGTGQAEFPYLGANVVGAIPAPAGSEIVDLGGVKVGYVGAVTEETASLVSPAGIPGLTFTNDIAAINTEAARIAADVDVVIALIHSGASATDEFSTDVDVVFAGHTHQNRVETGPAREGKQPLVLIQGWEYGKAVSDVEITFDRTAGEITNIEARNVVAEEILAACDTVPGNAVVAAVQNIVTAAVDASAEAGGEVVTTIENSFYRGATSEGAYGSNRGVESSLNNLLAEAALWGMNELTALSADIGVMNAGGVRSDLEAGSVTFAEAYAVQPFGNTYGVVDITGAQFKQALEQQWKSPTAEHPRLALGLSNNVQYSFDESRPDGERITHVTVNGVPLDLDATYRVAGASFLLAGGDGFTALAEGSDMLNSGMIDIDLFNRYLAENPDVEIRDNHASVGIQLDGPGVAADGSLIAGEEITIDLSSLSYTGGETKPTTVTVTLGDQVVTADVDTTILPEKYDNTGTATVTVTVPTGATELSVETDAGTTFSLPVTVTETPVDDEPSTGSDNGSVSGSALGSSVGAFAGVAGVIAAIAGIAGFLFNSVMGGALPAALAQIPALAQLNAQIQAIAGQYM</sequence>
<dbReference type="InterPro" id="IPR006179">
    <property type="entry name" value="5_nucleotidase/apyrase"/>
</dbReference>
<keyword evidence="3" id="KW-0472">Membrane</keyword>
<evidence type="ECO:0000256" key="3">
    <source>
        <dbReference type="SAM" id="Phobius"/>
    </source>
</evidence>
<keyword evidence="3" id="KW-1133">Transmembrane helix</keyword>
<keyword evidence="7" id="KW-1185">Reference proteome</keyword>
<comment type="similarity">
    <text evidence="2">Belongs to the 5'-nucleotidase family.</text>
</comment>
<evidence type="ECO:0000256" key="2">
    <source>
        <dbReference type="RuleBase" id="RU362119"/>
    </source>
</evidence>
<dbReference type="InterPro" id="IPR004843">
    <property type="entry name" value="Calcineurin-like_PHP"/>
</dbReference>
<dbReference type="Gene3D" id="3.60.21.10">
    <property type="match status" value="1"/>
</dbReference>
<dbReference type="Pfam" id="PF02872">
    <property type="entry name" value="5_nucleotid_C"/>
    <property type="match status" value="1"/>
</dbReference>
<accession>A0A8I0HQ79</accession>
<protein>
    <submittedName>
        <fullName evidence="6">Bifunctional metallophosphatase/5'-nucleotidase</fullName>
    </submittedName>
</protein>
<dbReference type="GO" id="GO:0009166">
    <property type="term" value="P:nucleotide catabolic process"/>
    <property type="evidence" value="ECO:0007669"/>
    <property type="project" value="InterPro"/>
</dbReference>
<dbReference type="SUPFAM" id="SSF55816">
    <property type="entry name" value="5'-nucleotidase (syn. UDP-sugar hydrolase), C-terminal domain"/>
    <property type="match status" value="1"/>
</dbReference>
<feature type="chain" id="PRO_5034385140" evidence="2">
    <location>
        <begin position="29"/>
        <end position="705"/>
    </location>
</feature>
<reference evidence="6 7" key="1">
    <citation type="submission" date="2020-08" db="EMBL/GenBank/DDBJ databases">
        <title>A Genomic Blueprint of the Chicken Gut Microbiome.</title>
        <authorList>
            <person name="Gilroy R."/>
            <person name="Ravi A."/>
            <person name="Getino M."/>
            <person name="Pursley I."/>
            <person name="Horton D.L."/>
            <person name="Alikhan N.-F."/>
            <person name="Baker D."/>
            <person name="Gharbi K."/>
            <person name="Hall N."/>
            <person name="Watson M."/>
            <person name="Adriaenssens E.M."/>
            <person name="Foster-Nyarko E."/>
            <person name="Jarju S."/>
            <person name="Secka A."/>
            <person name="Antonio M."/>
            <person name="Oren A."/>
            <person name="Chaudhuri R."/>
            <person name="La Ragione R.M."/>
            <person name="Hildebrand F."/>
            <person name="Pallen M.J."/>
        </authorList>
    </citation>
    <scope>NUCLEOTIDE SEQUENCE [LARGE SCALE GENOMIC DNA]</scope>
    <source>
        <strain evidence="6 7">Sa1YVA5</strain>
    </source>
</reference>
<gene>
    <name evidence="6" type="ORF">H9627_11780</name>
</gene>
<dbReference type="InterPro" id="IPR036907">
    <property type="entry name" value="5'-Nucleotdase_C_sf"/>
</dbReference>
<dbReference type="GO" id="GO:0030288">
    <property type="term" value="C:outer membrane-bounded periplasmic space"/>
    <property type="evidence" value="ECO:0007669"/>
    <property type="project" value="TreeGrafter"/>
</dbReference>
<dbReference type="GO" id="GO:0008768">
    <property type="term" value="F:UDP-sugar diphosphatase activity"/>
    <property type="evidence" value="ECO:0007669"/>
    <property type="project" value="TreeGrafter"/>
</dbReference>
<comment type="caution">
    <text evidence="6">The sequence shown here is derived from an EMBL/GenBank/DDBJ whole genome shotgun (WGS) entry which is preliminary data.</text>
</comment>
<feature type="domain" description="5'-Nucleotidase C-terminal" evidence="5">
    <location>
        <begin position="339"/>
        <end position="493"/>
    </location>
</feature>
<feature type="domain" description="Calcineurin-like phosphoesterase" evidence="4">
    <location>
        <begin position="36"/>
        <end position="237"/>
    </location>
</feature>
<dbReference type="InterPro" id="IPR008334">
    <property type="entry name" value="5'-Nucleotdase_C"/>
</dbReference>
<evidence type="ECO:0000256" key="1">
    <source>
        <dbReference type="ARBA" id="ARBA00022729"/>
    </source>
</evidence>
<dbReference type="GO" id="GO:0008253">
    <property type="term" value="F:5'-nucleotidase activity"/>
    <property type="evidence" value="ECO:0007669"/>
    <property type="project" value="TreeGrafter"/>
</dbReference>
<name>A0A8I0HQ79_9CORY</name>
<dbReference type="EMBL" id="JACSPR010000009">
    <property type="protein sequence ID" value="MBD8030989.1"/>
    <property type="molecule type" value="Genomic_DNA"/>
</dbReference>
<dbReference type="Proteomes" id="UP000650224">
    <property type="component" value="Unassembled WGS sequence"/>
</dbReference>
<dbReference type="GO" id="GO:0000166">
    <property type="term" value="F:nucleotide binding"/>
    <property type="evidence" value="ECO:0007669"/>
    <property type="project" value="UniProtKB-KW"/>
</dbReference>
<evidence type="ECO:0000259" key="5">
    <source>
        <dbReference type="Pfam" id="PF02872"/>
    </source>
</evidence>
<dbReference type="Pfam" id="PF00149">
    <property type="entry name" value="Metallophos"/>
    <property type="match status" value="1"/>
</dbReference>
<evidence type="ECO:0000313" key="6">
    <source>
        <dbReference type="EMBL" id="MBD8030989.1"/>
    </source>
</evidence>
<dbReference type="PRINTS" id="PR01607">
    <property type="entry name" value="APYRASEFAMLY"/>
</dbReference>
<organism evidence="6 7">
    <name type="scientific">Corynebacterium gallinarum</name>
    <dbReference type="NCBI Taxonomy" id="2762214"/>
    <lineage>
        <taxon>Bacteria</taxon>
        <taxon>Bacillati</taxon>
        <taxon>Actinomycetota</taxon>
        <taxon>Actinomycetes</taxon>
        <taxon>Mycobacteriales</taxon>
        <taxon>Corynebacteriaceae</taxon>
        <taxon>Corynebacterium</taxon>
    </lineage>
</organism>
<dbReference type="PANTHER" id="PTHR11575:SF24">
    <property type="entry name" value="5'-NUCLEOTIDASE"/>
    <property type="match status" value="1"/>
</dbReference>
<proteinExistence type="inferred from homology"/>
<dbReference type="AlphaFoldDB" id="A0A8I0HQ79"/>
<dbReference type="Gene3D" id="3.90.780.10">
    <property type="entry name" value="5'-Nucleotidase, C-terminal domain"/>
    <property type="match status" value="1"/>
</dbReference>
<feature type="transmembrane region" description="Helical" evidence="3">
    <location>
        <begin position="651"/>
        <end position="672"/>
    </location>
</feature>
<dbReference type="PANTHER" id="PTHR11575">
    <property type="entry name" value="5'-NUCLEOTIDASE-RELATED"/>
    <property type="match status" value="1"/>
</dbReference>
<dbReference type="RefSeq" id="WP_191734232.1">
    <property type="nucleotide sequence ID" value="NZ_JACSPR010000009.1"/>
</dbReference>
<feature type="signal peptide" evidence="2">
    <location>
        <begin position="1"/>
        <end position="28"/>
    </location>
</feature>
<evidence type="ECO:0000313" key="7">
    <source>
        <dbReference type="Proteomes" id="UP000650224"/>
    </source>
</evidence>
<keyword evidence="2" id="KW-0547">Nucleotide-binding</keyword>
<dbReference type="InterPro" id="IPR029052">
    <property type="entry name" value="Metallo-depent_PP-like"/>
</dbReference>